<feature type="coiled-coil region" evidence="1">
    <location>
        <begin position="194"/>
        <end position="228"/>
    </location>
</feature>
<reference evidence="2" key="1">
    <citation type="journal article" date="2014" name="Front. Microbiol.">
        <title>High frequency of phylogenetically diverse reductive dehalogenase-homologous genes in deep subseafloor sedimentary metagenomes.</title>
        <authorList>
            <person name="Kawai M."/>
            <person name="Futagami T."/>
            <person name="Toyoda A."/>
            <person name="Takaki Y."/>
            <person name="Nishi S."/>
            <person name="Hori S."/>
            <person name="Arai W."/>
            <person name="Tsubouchi T."/>
            <person name="Morono Y."/>
            <person name="Uchiyama I."/>
            <person name="Ito T."/>
            <person name="Fujiyama A."/>
            <person name="Inagaki F."/>
            <person name="Takami H."/>
        </authorList>
    </citation>
    <scope>NUCLEOTIDE SEQUENCE</scope>
    <source>
        <strain evidence="2">Expedition CK06-06</strain>
    </source>
</reference>
<proteinExistence type="predicted"/>
<dbReference type="EMBL" id="BARU01036614">
    <property type="protein sequence ID" value="GAH79049.1"/>
    <property type="molecule type" value="Genomic_DNA"/>
</dbReference>
<evidence type="ECO:0000256" key="1">
    <source>
        <dbReference type="SAM" id="Coils"/>
    </source>
</evidence>
<feature type="non-terminal residue" evidence="2">
    <location>
        <position position="1"/>
    </location>
</feature>
<sequence length="251" mass="29398">NFSKELTKFENVAEYLRQVVPLHFDPEKFKWAKKMENKISEICKEHKAEFKLVVLILQIGSRREKLYRPYSDDCFHGEPLEPHFEEVKGKTDFFGVAWGCLNPARKKISNKELRGFLIKKQGFAIGKRINVSKYFVRTTYFDRYIGEIIVVHPELLPNAPRTDFEISSLRALFHEALTSVAGKYNEIADEHQEFTKAEDKLDESISELKKIEANISFYAENIDELVDILVNVRKIHNEIASRLKNKKFRKE</sequence>
<evidence type="ECO:0000313" key="2">
    <source>
        <dbReference type="EMBL" id="GAH79049.1"/>
    </source>
</evidence>
<dbReference type="AlphaFoldDB" id="X1JLB3"/>
<accession>X1JLB3</accession>
<protein>
    <submittedName>
        <fullName evidence="2">Uncharacterized protein</fullName>
    </submittedName>
</protein>
<organism evidence="2">
    <name type="scientific">marine sediment metagenome</name>
    <dbReference type="NCBI Taxonomy" id="412755"/>
    <lineage>
        <taxon>unclassified sequences</taxon>
        <taxon>metagenomes</taxon>
        <taxon>ecological metagenomes</taxon>
    </lineage>
</organism>
<gene>
    <name evidence="2" type="ORF">S03H2_57150</name>
</gene>
<name>X1JLB3_9ZZZZ</name>
<comment type="caution">
    <text evidence="2">The sequence shown here is derived from an EMBL/GenBank/DDBJ whole genome shotgun (WGS) entry which is preliminary data.</text>
</comment>
<keyword evidence="1" id="KW-0175">Coiled coil</keyword>
<feature type="non-terminal residue" evidence="2">
    <location>
        <position position="251"/>
    </location>
</feature>